<dbReference type="InterPro" id="IPR036736">
    <property type="entry name" value="ACP-like_sf"/>
</dbReference>
<dbReference type="RefSeq" id="XP_022397261.1">
    <property type="nucleotide sequence ID" value="XM_022550313.1"/>
</dbReference>
<dbReference type="CDD" id="cd05918">
    <property type="entry name" value="A_NRPS_SidN3_like"/>
    <property type="match status" value="4"/>
</dbReference>
<dbReference type="OrthoDB" id="416786at2759"/>
<name>A0A1L9V9J8_ASPGL</name>
<dbReference type="GO" id="GO:0016874">
    <property type="term" value="F:ligase activity"/>
    <property type="evidence" value="ECO:0007669"/>
    <property type="project" value="UniProtKB-KW"/>
</dbReference>
<keyword evidence="1" id="KW-0596">Phosphopantetheine</keyword>
<dbReference type="SUPFAM" id="SSF47336">
    <property type="entry name" value="ACP-like"/>
    <property type="match status" value="4"/>
</dbReference>
<dbReference type="Gene3D" id="1.10.1200.10">
    <property type="entry name" value="ACP-like"/>
    <property type="match status" value="4"/>
</dbReference>
<evidence type="ECO:0000313" key="7">
    <source>
        <dbReference type="Proteomes" id="UP000184300"/>
    </source>
</evidence>
<keyword evidence="7" id="KW-1185">Reference proteome</keyword>
<dbReference type="InterPro" id="IPR009081">
    <property type="entry name" value="PP-bd_ACP"/>
</dbReference>
<dbReference type="Gene3D" id="3.40.50.980">
    <property type="match status" value="2"/>
</dbReference>
<keyword evidence="3" id="KW-0436">Ligase</keyword>
<dbReference type="PROSITE" id="PS00455">
    <property type="entry name" value="AMP_BINDING"/>
    <property type="match status" value="2"/>
</dbReference>
<dbReference type="CDD" id="cd19545">
    <property type="entry name" value="FUM14_C_NRPS-like"/>
    <property type="match status" value="3"/>
</dbReference>
<dbReference type="PANTHER" id="PTHR45527:SF1">
    <property type="entry name" value="FATTY ACID SYNTHASE"/>
    <property type="match status" value="1"/>
</dbReference>
<dbReference type="Pfam" id="PF00550">
    <property type="entry name" value="PP-binding"/>
    <property type="match status" value="4"/>
</dbReference>
<dbReference type="SUPFAM" id="SSF56801">
    <property type="entry name" value="Acetyl-CoA synthetase-like"/>
    <property type="match status" value="4"/>
</dbReference>
<dbReference type="InterPro" id="IPR020845">
    <property type="entry name" value="AMP-binding_CS"/>
</dbReference>
<organism evidence="6 7">
    <name type="scientific">Aspergillus glaucus CBS 516.65</name>
    <dbReference type="NCBI Taxonomy" id="1160497"/>
    <lineage>
        <taxon>Eukaryota</taxon>
        <taxon>Fungi</taxon>
        <taxon>Dikarya</taxon>
        <taxon>Ascomycota</taxon>
        <taxon>Pezizomycotina</taxon>
        <taxon>Eurotiomycetes</taxon>
        <taxon>Eurotiomycetidae</taxon>
        <taxon>Eurotiales</taxon>
        <taxon>Aspergillaceae</taxon>
        <taxon>Aspergillus</taxon>
        <taxon>Aspergillus subgen. Aspergillus</taxon>
    </lineage>
</organism>
<dbReference type="GO" id="GO:0044550">
    <property type="term" value="P:secondary metabolite biosynthetic process"/>
    <property type="evidence" value="ECO:0007669"/>
    <property type="project" value="TreeGrafter"/>
</dbReference>
<dbReference type="Gene3D" id="3.40.50.12780">
    <property type="entry name" value="N-terminal domain of ligase-like"/>
    <property type="match status" value="3"/>
</dbReference>
<gene>
    <name evidence="6" type="ORF">ASPGLDRAFT_85051</name>
</gene>
<dbReference type="FunFam" id="3.30.300.30:FF:000015">
    <property type="entry name" value="Nonribosomal peptide synthase SidD"/>
    <property type="match status" value="4"/>
</dbReference>
<dbReference type="InterPro" id="IPR006162">
    <property type="entry name" value="Ppantetheine_attach_site"/>
</dbReference>
<dbReference type="GO" id="GO:0031177">
    <property type="term" value="F:phosphopantetheine binding"/>
    <property type="evidence" value="ECO:0007669"/>
    <property type="project" value="InterPro"/>
</dbReference>
<dbReference type="Pfam" id="PF00501">
    <property type="entry name" value="AMP-binding"/>
    <property type="match status" value="4"/>
</dbReference>
<dbReference type="NCBIfam" id="NF003417">
    <property type="entry name" value="PRK04813.1"/>
    <property type="match status" value="4"/>
</dbReference>
<dbReference type="FunFam" id="3.30.559.30:FF:000003">
    <property type="entry name" value="Nonribosomal peptide synthase SidD"/>
    <property type="match status" value="2"/>
</dbReference>
<accession>A0A1L9V9J8</accession>
<dbReference type="InterPro" id="IPR010071">
    <property type="entry name" value="AA_adenyl_dom"/>
</dbReference>
<evidence type="ECO:0000259" key="5">
    <source>
        <dbReference type="PROSITE" id="PS50075"/>
    </source>
</evidence>
<dbReference type="PANTHER" id="PTHR45527">
    <property type="entry name" value="NONRIBOSOMAL PEPTIDE SYNTHETASE"/>
    <property type="match status" value="1"/>
</dbReference>
<reference evidence="7" key="1">
    <citation type="journal article" date="2017" name="Genome Biol.">
        <title>Comparative genomics reveals high biological diversity and specific adaptations in the industrially and medically important fungal genus Aspergillus.</title>
        <authorList>
            <person name="de Vries R.P."/>
            <person name="Riley R."/>
            <person name="Wiebenga A."/>
            <person name="Aguilar-Osorio G."/>
            <person name="Amillis S."/>
            <person name="Uchima C.A."/>
            <person name="Anderluh G."/>
            <person name="Asadollahi M."/>
            <person name="Askin M."/>
            <person name="Barry K."/>
            <person name="Battaglia E."/>
            <person name="Bayram O."/>
            <person name="Benocci T."/>
            <person name="Braus-Stromeyer S.A."/>
            <person name="Caldana C."/>
            <person name="Canovas D."/>
            <person name="Cerqueira G.C."/>
            <person name="Chen F."/>
            <person name="Chen W."/>
            <person name="Choi C."/>
            <person name="Clum A."/>
            <person name="Dos Santos R.A."/>
            <person name="Damasio A.R."/>
            <person name="Diallinas G."/>
            <person name="Emri T."/>
            <person name="Fekete E."/>
            <person name="Flipphi M."/>
            <person name="Freyberg S."/>
            <person name="Gallo A."/>
            <person name="Gournas C."/>
            <person name="Habgood R."/>
            <person name="Hainaut M."/>
            <person name="Harispe M.L."/>
            <person name="Henrissat B."/>
            <person name="Hilden K.S."/>
            <person name="Hope R."/>
            <person name="Hossain A."/>
            <person name="Karabika E."/>
            <person name="Karaffa L."/>
            <person name="Karanyi Z."/>
            <person name="Krasevec N."/>
            <person name="Kuo A."/>
            <person name="Kusch H."/>
            <person name="LaButti K."/>
            <person name="Lagendijk E.L."/>
            <person name="Lapidus A."/>
            <person name="Levasseur A."/>
            <person name="Lindquist E."/>
            <person name="Lipzen A."/>
            <person name="Logrieco A.F."/>
            <person name="MacCabe A."/>
            <person name="Maekelae M.R."/>
            <person name="Malavazi I."/>
            <person name="Melin P."/>
            <person name="Meyer V."/>
            <person name="Mielnichuk N."/>
            <person name="Miskei M."/>
            <person name="Molnar A.P."/>
            <person name="Mule G."/>
            <person name="Ngan C.Y."/>
            <person name="Orejas M."/>
            <person name="Orosz E."/>
            <person name="Ouedraogo J.P."/>
            <person name="Overkamp K.M."/>
            <person name="Park H.-S."/>
            <person name="Perrone G."/>
            <person name="Piumi F."/>
            <person name="Punt P.J."/>
            <person name="Ram A.F."/>
            <person name="Ramon A."/>
            <person name="Rauscher S."/>
            <person name="Record E."/>
            <person name="Riano-Pachon D.M."/>
            <person name="Robert V."/>
            <person name="Roehrig J."/>
            <person name="Ruller R."/>
            <person name="Salamov A."/>
            <person name="Salih N.S."/>
            <person name="Samson R.A."/>
            <person name="Sandor E."/>
            <person name="Sanguinetti M."/>
            <person name="Schuetze T."/>
            <person name="Sepcic K."/>
            <person name="Shelest E."/>
            <person name="Sherlock G."/>
            <person name="Sophianopoulou V."/>
            <person name="Squina F.M."/>
            <person name="Sun H."/>
            <person name="Susca A."/>
            <person name="Todd R.B."/>
            <person name="Tsang A."/>
            <person name="Unkles S.E."/>
            <person name="van de Wiele N."/>
            <person name="van Rossen-Uffink D."/>
            <person name="Oliveira J.V."/>
            <person name="Vesth T.C."/>
            <person name="Visser J."/>
            <person name="Yu J.-H."/>
            <person name="Zhou M."/>
            <person name="Andersen M.R."/>
            <person name="Archer D.B."/>
            <person name="Baker S.E."/>
            <person name="Benoit I."/>
            <person name="Brakhage A.A."/>
            <person name="Braus G.H."/>
            <person name="Fischer R."/>
            <person name="Frisvad J.C."/>
            <person name="Goldman G.H."/>
            <person name="Houbraken J."/>
            <person name="Oakley B."/>
            <person name="Pocsi I."/>
            <person name="Scazzocchio C."/>
            <person name="Seiboth B."/>
            <person name="vanKuyk P.A."/>
            <person name="Wortman J."/>
            <person name="Dyer P.S."/>
            <person name="Grigoriev I.V."/>
        </authorList>
    </citation>
    <scope>NUCLEOTIDE SEQUENCE [LARGE SCALE GENOMIC DNA]</scope>
    <source>
        <strain evidence="7">CBS 516.65</strain>
    </source>
</reference>
<dbReference type="SMART" id="SM01294">
    <property type="entry name" value="PKS_PP_betabranch"/>
    <property type="match status" value="2"/>
</dbReference>
<dbReference type="InterPro" id="IPR045851">
    <property type="entry name" value="AMP-bd_C_sf"/>
</dbReference>
<dbReference type="SUPFAM" id="SSF52777">
    <property type="entry name" value="CoA-dependent acyltransferases"/>
    <property type="match status" value="8"/>
</dbReference>
<feature type="domain" description="Carrier" evidence="5">
    <location>
        <begin position="2897"/>
        <end position="2973"/>
    </location>
</feature>
<dbReference type="NCBIfam" id="TIGR01733">
    <property type="entry name" value="AA-adenyl-dom"/>
    <property type="match status" value="4"/>
</dbReference>
<evidence type="ECO:0000256" key="2">
    <source>
        <dbReference type="ARBA" id="ARBA00022553"/>
    </source>
</evidence>
<comment type="similarity">
    <text evidence="4">Belongs to the NRP synthetase family.</text>
</comment>
<dbReference type="InterPro" id="IPR023213">
    <property type="entry name" value="CAT-like_dom_sf"/>
</dbReference>
<evidence type="ECO:0000256" key="3">
    <source>
        <dbReference type="ARBA" id="ARBA00022598"/>
    </source>
</evidence>
<evidence type="ECO:0000313" key="6">
    <source>
        <dbReference type="EMBL" id="OJJ80563.1"/>
    </source>
</evidence>
<dbReference type="FunFam" id="3.40.50.12780:FF:000014">
    <property type="entry name" value="Nonribosomal peptide synthetase 1"/>
    <property type="match status" value="3"/>
</dbReference>
<dbReference type="STRING" id="1160497.A0A1L9V9J8"/>
<dbReference type="Gene3D" id="2.30.38.10">
    <property type="entry name" value="Luciferase, Domain 3"/>
    <property type="match status" value="1"/>
</dbReference>
<evidence type="ECO:0000256" key="1">
    <source>
        <dbReference type="ARBA" id="ARBA00022450"/>
    </source>
</evidence>
<dbReference type="Pfam" id="PF00668">
    <property type="entry name" value="Condensation"/>
    <property type="match status" value="5"/>
</dbReference>
<dbReference type="GO" id="GO:0043041">
    <property type="term" value="P:amino acid activation for nonribosomal peptide biosynthetic process"/>
    <property type="evidence" value="ECO:0007669"/>
    <property type="project" value="TreeGrafter"/>
</dbReference>
<dbReference type="GeneID" id="34466573"/>
<dbReference type="Gene3D" id="3.30.300.30">
    <property type="match status" value="4"/>
</dbReference>
<dbReference type="GO" id="GO:0005737">
    <property type="term" value="C:cytoplasm"/>
    <property type="evidence" value="ECO:0007669"/>
    <property type="project" value="TreeGrafter"/>
</dbReference>
<feature type="domain" description="Carrier" evidence="5">
    <location>
        <begin position="3969"/>
        <end position="4045"/>
    </location>
</feature>
<dbReference type="PROSITE" id="PS50075">
    <property type="entry name" value="CARRIER"/>
    <property type="match status" value="4"/>
</dbReference>
<dbReference type="SMART" id="SM00823">
    <property type="entry name" value="PKS_PP"/>
    <property type="match status" value="4"/>
</dbReference>
<dbReference type="InterPro" id="IPR020806">
    <property type="entry name" value="PKS_PP-bd"/>
</dbReference>
<proteinExistence type="inferred from homology"/>
<dbReference type="Gene3D" id="3.30.559.30">
    <property type="entry name" value="Nonribosomal peptide synthetase, condensation domain"/>
    <property type="match status" value="4"/>
</dbReference>
<dbReference type="VEuPathDB" id="FungiDB:ASPGLDRAFT_85051"/>
<dbReference type="EMBL" id="KV878910">
    <property type="protein sequence ID" value="OJJ80563.1"/>
    <property type="molecule type" value="Genomic_DNA"/>
</dbReference>
<dbReference type="Proteomes" id="UP000184300">
    <property type="component" value="Unassembled WGS sequence"/>
</dbReference>
<dbReference type="Gene3D" id="3.30.559.10">
    <property type="entry name" value="Chloramphenicol acetyltransferase-like domain"/>
    <property type="match status" value="4"/>
</dbReference>
<dbReference type="InterPro" id="IPR042099">
    <property type="entry name" value="ANL_N_sf"/>
</dbReference>
<evidence type="ECO:0000256" key="4">
    <source>
        <dbReference type="ARBA" id="ARBA00029454"/>
    </source>
</evidence>
<sequence length="4504" mass="495216">MGDAGAGGSMPFPSDSCLFPALNTLSGESQDSVEYVAVDLEKKDQIRKFCDLQGIELLQLLQLTWAIVLRTYTGSKSPLFRYVDGQKIGLLCSLDLSEKHGTAFLAKNVVFWEDAAMGHAQHFMNSAITWNAGNKGHSEQVLISLDAGSDGTAVLRYRASALAKSRAIDVAELVTHVITQLSHGIQWTKLNLCPPRCLQWLSQRHSLRERVDACVHELILKQCQARPNAQAVCAWDGEITYGELDHLSARLARHLTRRGVGPEIFVALYFEKSQWAVVALLAVMRAGGAFVLLEPSLPTARLQEMCYQLNIELVLTAANLMMAAAEIAPSVIPVGMQSECFNDLLSTFPVTLPVKVEPHHALYAVYTSGSTGTPKGAVNIHSSYCSGQKVFADIYQIEPSSRVFQFSSFAFDFSILDIINTLIAGACLCMPSESSRRSNITDAITHLRANYLLLTPTVSRLLRPTDIPLVKTLVLGGEALRQSDISSWISNGVRILNVYGPAECCIATSVHVMNDEQDPRVFSSADSAFCWIVDPDDHHKLLPIGAVGELLIDGPIVGRGYVCDPVKTAISFVASPMWRQAFPGADFDARMYKTGDLVQYVAGGKIAFVGRKDAQVKLHGQRLELSEVEHHARNVLDGNQDVTAELITPADSDSHPILAAFVLSAKSPNEMGQDLSAPPSEDFRRVAQATLARLHDSLPQYMVPSVMIPMTTMPTTSSGKLDRRGLRHLASQLTRKQLEAFTWDAAVQQRLPASPMEIVLRGLVEKVLNTKEVSMNDNFFSLGGDSVRAMQLAQVARREAGVDLSGMSVLTTPVLADLALTMAPSQGPAAEIPSFSLLGDQSGLEQTLSLACKECGLASTAEIEDVYPCTPLQEGMIALSIKSPQAKYATQAVFRVPRAIDIERLKDAWDTVIQCSPVLRTRIIQSNAGQALQVVVRGNAVWDHTGDLEAYIERNTQKGFRLGGPLTRLAIVEESGFSYLAFTIHHALYDGSSLPKVYSQVESAYYGEIRQSKPFNLFIDHLLTLDKDEADAFWRAKLAGFMGPPFPNADLVNHRSTTIKTMERSMAITPPKSLGVTTATTIKLAWALTLSQYGGSDDVVFGQTLTGRNVNVPSIEEILGPTMTTVPLRIRLQRMIRVHDLLRAVQEDSVATMPFEHVGLQRIASLGSEAALACTFQNLLIIQPPKDQSSSTIFNCVEEKYSTEIIDNYPLMLEAHLKKNDSVHFVASYDPDVIEGSLMHGMLSQLVHSIRQLTESTADTTMKELWSVNPSDFGTIKNWNDHVPQAIDCCVHDVIRRHCIARPESTAVTAWDGTMTYKQLDEHSANMAAHLTELGTVPGTFVMIHLGRCLWAVVAMMAVMKAGGAFVLLESGQPVARLQKLCQETQAPLVITSSKFRSSQLGPRVVNIDSYNYWLSKHSPSAEVPVGPHDPVYVVFTSGSTGRPKGVVVQHRAFLTSAVMNGGRQHVNSDTRFLQCSSFTFDASIAEILYSLVHGACVCIPTEADSRNNIEKAIGDYGVTYATLTPSVARTLDPSKVTTLRVLLLGGEAMTSTDIQMWAGRLQLVNGYGPAECCVDAIVQPNVTSASEPGDIGWGVAVASWIVDPEDTGILKPIGVVGELLLEGPTLAQDYLHNPEKTAASFIEYPDWLRSLRYGKPGRLYRTGDLVRYNPKGDGSLLYVGRQDNQVKLRGQRIELGEVEEHVRQALPTAREVVAEIVKPSDATAQSTLTAYVLAGDAGSSAIDYSSLFVSASDDLRAQIQDAEAILQARIPNYMIPAVFLPLARVPFTISGKIDRRLLREEASKLSRKGLRSYTSRMSLEDSSPSTRQEAVLQDAISGVLQLPPTEIGMQDHFFRLGGDSIAAMKLVGAMRGTGFSLTVAEIFSYPCISDLARLVSEDEDHNPSPFESVPPFSLLGHTSSVTVIEAAAAQCCVDRDSIEDVYPCTPMQEGLLALSMLEREKYIGKFVFEIPKGTNISLLRSSWQAVFDSNPILRTRVVQAPGGNSALYQAVLRQPVYWSGDLSPLLIIQGGPLYKACISPHNDDLQLHLWLHHSLYDGVSLSSFLQQAETAYNGNLLDLRPFSPFVAYTSSLDSAACRQFWESECSDIDDAATFPAFTIDPPAVIARESISTALCLSHTSSNRFTLPCMIQLACAVVFSHRALSNDVIYGVTLTGRSAPVRGIDKISGPTISTVPFRCKLKPDTRIDGCLEEIQNRLVRMIPYEQMGLQSIRSINPETKIACDFRCHLVIQLDDEDASAENPLFREPASNDDMDSNFASYPLVLICRVYPNRKTVRFTANFQACSVSCNEANVVLEQLGHVFQQIIQDQDQSLADLQLITPSDWSRLAEINATVPSNVDRLIHEVVFEICKTYPEKTAIDAWDGTLSYSELLAASVQFSQYLILKGVGAHPVTAICMEKSRWTIVAILAVLQTGSACTMIDPSHPVTRIQAMIDQTAAVFTVVSPLTKVLLKDISPSVVVLTPFGTDASQSNPFHSTRGANSRDPAFIQFTSGSTGTPKGIVLEHTSISTAMRDLSQIMKLHKSARMLHFASYAFDMSMMEIFGCLTSGGCLCIPSDTDRTSNLEGFIQQYGVTWISMIPSVTRILSPSQVPTLKTLLVGGEPLTTNVVDQWADHLDLINIYGPAECTFMVAAGQIPPTGWIPGTIGPVVNGVCWITSASNPAQLAAWGAVGELLVEGPILAREYIGSPEKTAASFMPSPAWLTKLRGHDKSRLYRTGDLVQYTENGEIKYVCRQDRQVKINGQRIELSEVENHLTPYFPAGTTVVVEKVTSQPTVRSRLCAFVCFREREKQMSGDKETPIFAGPDEEFLRISRAATTRLSKCLPQYMVPQIFISLNRVPRTSSEKINRSLLCELASTANSSNLDGSTVHNEESRAPSNETEKKLAGIWAELLGIEVDRIGTGNSFFQIGGDSILAMKLAAETRRHGMNLTVPFIFTHPVLSEMVSYMETTSSSSISHAVTSPFVLLEANTKDSIVSAAAQQCSVTSDQIEDIYPCTPLQEGLTSLSMRAPGAFIGSFSYSLPVDIDITRFRKAWQVVAESNPIMRTRIVQYGALFQSIVHDELPWMVVGDITEYNHSLSQREMQLGQPLIFLAHGQQRPGNRTDFLLVIHHVLYDGWSLQLILDQVHQAYNGHSLTTRPFNGFIEYLVHSNGKASQDYWTNQLADFSGSTFPSLPSSDYRPVADSTISETIPLQSPAGITKATLLQLAWSLVLSRYTDTSDVVFGLTLSGRQASVPEIESVTGPTITTVPLRVRLQGKNSIISELRRLQEQLAVMVLFEQLGLQNIRRLGADAAAACEFQNLLLIQPAPDASRDEFLLPIDQRGSAEAFSAYALEVTCETSANETTIMLDFDPRVIQQQQAQRMLSCYTHIVWQMQQDPNKKISDLDYVNPSAQREIMQWNAALPQAVDQFVHEGIHQQCIETPDAPAVCAWDGGFTYRELDHISSILAEHVHNLGIGPEVFVPILSEKSCWVAMAILGVIKAGGALILLDPKIPFERLRTICQDVNAQTIVSSCSCANLASQLTTTVVTVGPDTIPQGHNNTQITLSSQFTPQNALYAIFTSGSTGKPKGIVIDHSAFYTSCRAQQRPLYLDPTARTLQFASHMFDVSVADYLWTFLTGGCLCVPSEESLKNNLPGVVNDLQVNRIDMTPSLARVYRPDDMPTIKTILLGGEPMSQVDVQMWAGRVRLVNGYGPSECSVCCVLADVFADSDPSNIGHTYGAVSWIVDRDNHNRLAPPGAPGELLLEGPILARGYLGEPEKTAAAFIDSPPPWLQGLRSGLRLYKTGDLVQYAVDGTIRYIGRKDTQVKIRGQRVELGEIEHQIRQASLSRARDVVVDLVTTSGHGQTGPMLVAFFCDDPTTVIRGETSVPLFVPRSPELQTESQVIVQALVKRLPSYMIPSAFIPLAYMPVSPNGKTDRRFVHEQAAALSRQELEQYLTRHVTQRPPRTMSEQILRSVLSEVLGLDAGKVGMDDDFFQLGGDSIIAIRLVSRARESGFSFRVTDVFENPKLSALALLRAGDGMVEGTIETALLSAHYLGFTGRDDMIDTILSSEPYPFSKDNVREILPLTEAAHCMLLQAPEYWAVNLEGTIDYNRLQWACTELVQRHEILRTVFVQLQDQFVQVILNHIDTYIQHQGFVANLDGFVDQHRREDHISTPTIGTPVTRFTFVQGPQEKQILVLRLSHAQFDGYCLQTLWHDLKCLYEGASLPPAAKPVSHIQQWIMAQQQEEAFSFWKDVLDGSTVTRIDNSTFGDINNGGHSPNSRDTHLITATHRACLGTAIPHSITPATLSKAAWAFLLARLTGDDSVVFVHNSNGRNYASPDAHHVVGMCINFVPVRVPLNPAWTAFDLMQFVQQQYRNSLPYELLDFHRIVEHATPWPKGTKHQSNLLHQNLDPDTPFPFGKAQALVTCSYEWPDPPDEILVESLPLPDGDLQLTMDVSTMVLSQRNADTVVEKLCRLITAFSNSPYEPLSRLRGIV</sequence>
<dbReference type="PROSITE" id="PS00012">
    <property type="entry name" value="PHOSPHOPANTETHEINE"/>
    <property type="match status" value="2"/>
</dbReference>
<keyword evidence="2" id="KW-0597">Phosphoprotein</keyword>
<protein>
    <recommendedName>
        <fullName evidence="5">Carrier domain-containing protein</fullName>
    </recommendedName>
</protein>
<feature type="domain" description="Carrier" evidence="5">
    <location>
        <begin position="1824"/>
        <end position="1900"/>
    </location>
</feature>
<dbReference type="FunFam" id="1.10.1200.10:FF:000005">
    <property type="entry name" value="Nonribosomal peptide synthetase 1"/>
    <property type="match status" value="2"/>
</dbReference>
<dbReference type="InterPro" id="IPR000873">
    <property type="entry name" value="AMP-dep_synth/lig_dom"/>
</dbReference>
<feature type="domain" description="Carrier" evidence="5">
    <location>
        <begin position="751"/>
        <end position="826"/>
    </location>
</feature>
<dbReference type="InterPro" id="IPR001242">
    <property type="entry name" value="Condensation_dom"/>
</dbReference>